<keyword evidence="7" id="KW-0597">Phosphoprotein</keyword>
<dbReference type="Pfam" id="PF00512">
    <property type="entry name" value="HisKA"/>
    <property type="match status" value="1"/>
</dbReference>
<evidence type="ECO:0000256" key="1">
    <source>
        <dbReference type="ARBA" id="ARBA00000085"/>
    </source>
</evidence>
<dbReference type="InterPro" id="IPR014310">
    <property type="entry name" value="Sig_transdc_His_kinase_PhoR"/>
</dbReference>
<dbReference type="NCBIfam" id="TIGR02966">
    <property type="entry name" value="phoR_proteo"/>
    <property type="match status" value="1"/>
</dbReference>
<keyword evidence="21" id="KW-1185">Reference proteome</keyword>
<dbReference type="Pfam" id="PF11808">
    <property type="entry name" value="PhoR"/>
    <property type="match status" value="1"/>
</dbReference>
<evidence type="ECO:0000256" key="7">
    <source>
        <dbReference type="ARBA" id="ARBA00022553"/>
    </source>
</evidence>
<dbReference type="PATRIC" id="fig|330734.3.peg.3543"/>
<reference evidence="20 21" key="1">
    <citation type="submission" date="2015-05" db="EMBL/GenBank/DDBJ databases">
        <title>Complete genome of Marinobacter psychrophilus strain 20041T isolated from sea-ice of the Canadian Basin.</title>
        <authorList>
            <person name="Song L."/>
            <person name="Ren L."/>
            <person name="Yu Y."/>
            <person name="Wang X."/>
        </authorList>
    </citation>
    <scope>NUCLEOTIDE SEQUENCE [LARGE SCALE GENOMIC DNA]</scope>
    <source>
        <strain evidence="20 21">20041</strain>
    </source>
</reference>
<gene>
    <name evidence="20" type="ORF">ABA45_16860</name>
</gene>
<evidence type="ECO:0000256" key="12">
    <source>
        <dbReference type="ARBA" id="ARBA00022777"/>
    </source>
</evidence>
<evidence type="ECO:0000256" key="15">
    <source>
        <dbReference type="ARBA" id="ARBA00023012"/>
    </source>
</evidence>
<dbReference type="FunFam" id="3.30.565.10:FF:000032">
    <property type="entry name" value="Phosphate regulon sensor histidine kinase PhoR"/>
    <property type="match status" value="1"/>
</dbReference>
<keyword evidence="6" id="KW-1003">Cell membrane</keyword>
<evidence type="ECO:0000256" key="11">
    <source>
        <dbReference type="ARBA" id="ARBA00022741"/>
    </source>
</evidence>
<dbReference type="PROSITE" id="PS50109">
    <property type="entry name" value="HIS_KIN"/>
    <property type="match status" value="1"/>
</dbReference>
<evidence type="ECO:0000256" key="16">
    <source>
        <dbReference type="ARBA" id="ARBA00023136"/>
    </source>
</evidence>
<evidence type="ECO:0000256" key="18">
    <source>
        <dbReference type="SAM" id="Phobius"/>
    </source>
</evidence>
<dbReference type="InterPro" id="IPR036890">
    <property type="entry name" value="HATPase_C_sf"/>
</dbReference>
<sequence length="441" mass="49022">MQQNWSQYLRLMIALLGLSLLLGWLVGFPLYGLLAGLLLYLGWTLAQTKRLLRWLAQPDTASEAPDSVGLWGNIFDGLNKLQKQHIKHRSALQERLQKVQQSANAMRDGVVMTDSRGAIDWWNGSADYLLNLRNGTDQGQLIQNLIRLPAFIHYFEQKQYQQPLELNAPARAHLRLQIQISLFGDNDRLLLIKDVTRLHQLEQVRQDFVSNLSHEMRTPLTVISGYLETLSDHSDEVPANWQRALATMAGQSARMEALIADLILLSKIETGDRNLHEGTVDAGTLLRQVCNDANALSGGKQHRIELTIDGPTQIRGDLSQLRSGVSNLIFNAVKYTPAQGQIRVHWSAGEQGPLLTVEDNGIGIDPTHIPRLTERFYRADPSRHKDTGGTGLGLAIVKHVLLNHDGQLIISSSLGKGSTFSCQFPAQRIVASEALPLESGQ</sequence>
<dbReference type="GO" id="GO:0000155">
    <property type="term" value="F:phosphorelay sensor kinase activity"/>
    <property type="evidence" value="ECO:0007669"/>
    <property type="project" value="InterPro"/>
</dbReference>
<name>A0A0H4IG52_9GAMM</name>
<proteinExistence type="predicted"/>
<keyword evidence="8" id="KW-0592">Phosphate transport</keyword>
<dbReference type="InterPro" id="IPR003661">
    <property type="entry name" value="HisK_dim/P_dom"/>
</dbReference>
<dbReference type="GO" id="GO:0004721">
    <property type="term" value="F:phosphoprotein phosphatase activity"/>
    <property type="evidence" value="ECO:0007669"/>
    <property type="project" value="InterPro"/>
</dbReference>
<evidence type="ECO:0000256" key="13">
    <source>
        <dbReference type="ARBA" id="ARBA00022840"/>
    </source>
</evidence>
<organism evidence="20 21">
    <name type="scientific">Marinobacter psychrophilus</name>
    <dbReference type="NCBI Taxonomy" id="330734"/>
    <lineage>
        <taxon>Bacteria</taxon>
        <taxon>Pseudomonadati</taxon>
        <taxon>Pseudomonadota</taxon>
        <taxon>Gammaproteobacteria</taxon>
        <taxon>Pseudomonadales</taxon>
        <taxon>Marinobacteraceae</taxon>
        <taxon>Marinobacter</taxon>
    </lineage>
</organism>
<dbReference type="RefSeq" id="WP_048388091.1">
    <property type="nucleotide sequence ID" value="NZ_CP011494.1"/>
</dbReference>
<dbReference type="AlphaFoldDB" id="A0A0H4IG52"/>
<dbReference type="Proteomes" id="UP000036406">
    <property type="component" value="Chromosome"/>
</dbReference>
<comment type="subcellular location">
    <subcellularLocation>
        <location evidence="2">Cell membrane</location>
    </subcellularLocation>
</comment>
<evidence type="ECO:0000256" key="4">
    <source>
        <dbReference type="ARBA" id="ARBA00019665"/>
    </source>
</evidence>
<evidence type="ECO:0000313" key="20">
    <source>
        <dbReference type="EMBL" id="AKO53897.1"/>
    </source>
</evidence>
<dbReference type="SUPFAM" id="SSF47384">
    <property type="entry name" value="Homodimeric domain of signal transducing histidine kinase"/>
    <property type="match status" value="1"/>
</dbReference>
<keyword evidence="9" id="KW-0808">Transferase</keyword>
<dbReference type="InterPro" id="IPR021766">
    <property type="entry name" value="PhoR_N"/>
</dbReference>
<evidence type="ECO:0000256" key="17">
    <source>
        <dbReference type="ARBA" id="ARBA00025207"/>
    </source>
</evidence>
<dbReference type="PRINTS" id="PR00344">
    <property type="entry name" value="BCTRLSENSOR"/>
</dbReference>
<dbReference type="InterPro" id="IPR036097">
    <property type="entry name" value="HisK_dim/P_sf"/>
</dbReference>
<dbReference type="FunFam" id="1.10.287.130:FF:000001">
    <property type="entry name" value="Two-component sensor histidine kinase"/>
    <property type="match status" value="1"/>
</dbReference>
<comment type="catalytic activity">
    <reaction evidence="1">
        <text>ATP + protein L-histidine = ADP + protein N-phospho-L-histidine.</text>
        <dbReference type="EC" id="2.7.13.3"/>
    </reaction>
</comment>
<dbReference type="InterPro" id="IPR003594">
    <property type="entry name" value="HATPase_dom"/>
</dbReference>
<dbReference type="Gene3D" id="3.30.450.20">
    <property type="entry name" value="PAS domain"/>
    <property type="match status" value="1"/>
</dbReference>
<dbReference type="CDD" id="cd00082">
    <property type="entry name" value="HisKA"/>
    <property type="match status" value="1"/>
</dbReference>
<evidence type="ECO:0000256" key="5">
    <source>
        <dbReference type="ARBA" id="ARBA00022448"/>
    </source>
</evidence>
<dbReference type="Gene3D" id="3.30.565.10">
    <property type="entry name" value="Histidine kinase-like ATPase, C-terminal domain"/>
    <property type="match status" value="1"/>
</dbReference>
<dbReference type="SMART" id="SM00388">
    <property type="entry name" value="HisKA"/>
    <property type="match status" value="1"/>
</dbReference>
<dbReference type="SUPFAM" id="SSF55874">
    <property type="entry name" value="ATPase domain of HSP90 chaperone/DNA topoisomerase II/histidine kinase"/>
    <property type="match status" value="1"/>
</dbReference>
<evidence type="ECO:0000256" key="6">
    <source>
        <dbReference type="ARBA" id="ARBA00022475"/>
    </source>
</evidence>
<keyword evidence="14 18" id="KW-1133">Transmembrane helix</keyword>
<dbReference type="Gene3D" id="1.10.287.130">
    <property type="match status" value="1"/>
</dbReference>
<feature type="domain" description="Histidine kinase" evidence="19">
    <location>
        <begin position="211"/>
        <end position="428"/>
    </location>
</feature>
<dbReference type="SMART" id="SM00387">
    <property type="entry name" value="HATPase_c"/>
    <property type="match status" value="1"/>
</dbReference>
<dbReference type="PANTHER" id="PTHR45453:SF1">
    <property type="entry name" value="PHOSPHATE REGULON SENSOR PROTEIN PHOR"/>
    <property type="match status" value="1"/>
</dbReference>
<dbReference type="NCBIfam" id="NF008235">
    <property type="entry name" value="PRK11006.1"/>
    <property type="match status" value="1"/>
</dbReference>
<dbReference type="GO" id="GO:0006817">
    <property type="term" value="P:phosphate ion transport"/>
    <property type="evidence" value="ECO:0007669"/>
    <property type="project" value="UniProtKB-KW"/>
</dbReference>
<dbReference type="InterPro" id="IPR005467">
    <property type="entry name" value="His_kinase_dom"/>
</dbReference>
<dbReference type="EMBL" id="CP011494">
    <property type="protein sequence ID" value="AKO53897.1"/>
    <property type="molecule type" value="Genomic_DNA"/>
</dbReference>
<keyword evidence="12 20" id="KW-0418">Kinase</keyword>
<evidence type="ECO:0000256" key="14">
    <source>
        <dbReference type="ARBA" id="ARBA00022989"/>
    </source>
</evidence>
<dbReference type="KEGG" id="mpq:ABA45_16860"/>
<keyword evidence="16 18" id="KW-0472">Membrane</keyword>
<dbReference type="GO" id="GO:0005886">
    <property type="term" value="C:plasma membrane"/>
    <property type="evidence" value="ECO:0007669"/>
    <property type="project" value="UniProtKB-SubCell"/>
</dbReference>
<keyword evidence="10 18" id="KW-0812">Transmembrane</keyword>
<dbReference type="EC" id="2.7.13.3" evidence="3"/>
<evidence type="ECO:0000256" key="3">
    <source>
        <dbReference type="ARBA" id="ARBA00012438"/>
    </source>
</evidence>
<dbReference type="Pfam" id="PF02518">
    <property type="entry name" value="HATPase_c"/>
    <property type="match status" value="1"/>
</dbReference>
<dbReference type="STRING" id="330734.ABA45_16860"/>
<keyword evidence="5" id="KW-0813">Transport</keyword>
<accession>A0A0H4IG52</accession>
<evidence type="ECO:0000256" key="10">
    <source>
        <dbReference type="ARBA" id="ARBA00022692"/>
    </source>
</evidence>
<feature type="transmembrane region" description="Helical" evidence="18">
    <location>
        <begin position="12"/>
        <end position="43"/>
    </location>
</feature>
<dbReference type="InterPro" id="IPR004358">
    <property type="entry name" value="Sig_transdc_His_kin-like_C"/>
</dbReference>
<evidence type="ECO:0000256" key="8">
    <source>
        <dbReference type="ARBA" id="ARBA00022592"/>
    </source>
</evidence>
<evidence type="ECO:0000256" key="2">
    <source>
        <dbReference type="ARBA" id="ARBA00004236"/>
    </source>
</evidence>
<evidence type="ECO:0000313" key="21">
    <source>
        <dbReference type="Proteomes" id="UP000036406"/>
    </source>
</evidence>
<dbReference type="GO" id="GO:0016036">
    <property type="term" value="P:cellular response to phosphate starvation"/>
    <property type="evidence" value="ECO:0007669"/>
    <property type="project" value="TreeGrafter"/>
</dbReference>
<dbReference type="InterPro" id="IPR050351">
    <property type="entry name" value="BphY/WalK/GraS-like"/>
</dbReference>
<evidence type="ECO:0000259" key="19">
    <source>
        <dbReference type="PROSITE" id="PS50109"/>
    </source>
</evidence>
<evidence type="ECO:0000256" key="9">
    <source>
        <dbReference type="ARBA" id="ARBA00022679"/>
    </source>
</evidence>
<keyword evidence="11" id="KW-0547">Nucleotide-binding</keyword>
<dbReference type="GO" id="GO:0005524">
    <property type="term" value="F:ATP binding"/>
    <property type="evidence" value="ECO:0007669"/>
    <property type="project" value="UniProtKB-KW"/>
</dbReference>
<keyword evidence="15" id="KW-0902">Two-component regulatory system</keyword>
<protein>
    <recommendedName>
        <fullName evidence="4">Phosphate regulon sensor protein PhoR</fullName>
        <ecNumber evidence="3">2.7.13.3</ecNumber>
    </recommendedName>
</protein>
<keyword evidence="13" id="KW-0067">ATP-binding</keyword>
<comment type="function">
    <text evidence="17">Member of the two-component regulatory system PhoR/PhoB involved in the phosphate regulon genes expression. PhoR may function as a membrane-associated protein kinase that phosphorylates PhoB in response to environmental signals.</text>
</comment>
<dbReference type="PANTHER" id="PTHR45453">
    <property type="entry name" value="PHOSPHATE REGULON SENSOR PROTEIN PHOR"/>
    <property type="match status" value="1"/>
</dbReference>